<evidence type="ECO:0000313" key="2">
    <source>
        <dbReference type="Proteomes" id="UP000738349"/>
    </source>
</evidence>
<evidence type="ECO:0000313" key="1">
    <source>
        <dbReference type="EMBL" id="KAH7121549.1"/>
    </source>
</evidence>
<gene>
    <name evidence="1" type="ORF">EDB81DRAFT_891120</name>
</gene>
<dbReference type="AlphaFoldDB" id="A0A9P9IJB9"/>
<proteinExistence type="predicted"/>
<dbReference type="Gene3D" id="3.90.660.10">
    <property type="match status" value="2"/>
</dbReference>
<reference evidence="1" key="1">
    <citation type="journal article" date="2021" name="Nat. Commun.">
        <title>Genetic determinants of endophytism in the Arabidopsis root mycobiome.</title>
        <authorList>
            <person name="Mesny F."/>
            <person name="Miyauchi S."/>
            <person name="Thiergart T."/>
            <person name="Pickel B."/>
            <person name="Atanasova L."/>
            <person name="Karlsson M."/>
            <person name="Huettel B."/>
            <person name="Barry K.W."/>
            <person name="Haridas S."/>
            <person name="Chen C."/>
            <person name="Bauer D."/>
            <person name="Andreopoulos W."/>
            <person name="Pangilinan J."/>
            <person name="LaButti K."/>
            <person name="Riley R."/>
            <person name="Lipzen A."/>
            <person name="Clum A."/>
            <person name="Drula E."/>
            <person name="Henrissat B."/>
            <person name="Kohler A."/>
            <person name="Grigoriev I.V."/>
            <person name="Martin F.M."/>
            <person name="Hacquard S."/>
        </authorList>
    </citation>
    <scope>NUCLEOTIDE SEQUENCE</scope>
    <source>
        <strain evidence="1">MPI-CAGE-AT-0147</strain>
    </source>
</reference>
<dbReference type="EMBL" id="JAGMUV010000024">
    <property type="protein sequence ID" value="KAH7121549.1"/>
    <property type="molecule type" value="Genomic_DNA"/>
</dbReference>
<protein>
    <submittedName>
        <fullName evidence="1">Uncharacterized protein</fullName>
    </submittedName>
</protein>
<accession>A0A9P9IJB9</accession>
<comment type="caution">
    <text evidence="1">The sequence shown here is derived from an EMBL/GenBank/DDBJ whole genome shotgun (WGS) entry which is preliminary data.</text>
</comment>
<dbReference type="Proteomes" id="UP000738349">
    <property type="component" value="Unassembled WGS sequence"/>
</dbReference>
<sequence>MSRYGLTEPKRSFVLDPQTPLNLDSNQQSLANADDSFFHLTTAFFNVDGQGGRFVMPQPKQPLLNREAIKQWNISVKERIDQLDISAEEEKILALWMAIKGLTDASKIGFLSPLRLYALSGYDFQQYLQINGTFKIPRGTTALANAIFSEFNGSALFNRKVTSVTSNSAGAQVTIEGGEDIAFSPALLSFTSITHHNIGGKLHAHSSDGFSRFFGVTSLQKAACFGFTESESKAGGTNMILFKGSQPEVRGRSPLSILDDVLQGLKPDTVDLGTIAEYL</sequence>
<keyword evidence="2" id="KW-1185">Reference proteome</keyword>
<name>A0A9P9IJB9_9HYPO</name>
<organism evidence="1 2">
    <name type="scientific">Dactylonectria macrodidyma</name>
    <dbReference type="NCBI Taxonomy" id="307937"/>
    <lineage>
        <taxon>Eukaryota</taxon>
        <taxon>Fungi</taxon>
        <taxon>Dikarya</taxon>
        <taxon>Ascomycota</taxon>
        <taxon>Pezizomycotina</taxon>
        <taxon>Sordariomycetes</taxon>
        <taxon>Hypocreomycetidae</taxon>
        <taxon>Hypocreales</taxon>
        <taxon>Nectriaceae</taxon>
        <taxon>Dactylonectria</taxon>
    </lineage>
</organism>
<dbReference type="OrthoDB" id="7777654at2759"/>